<gene>
    <name evidence="1" type="ORF">NCU08533</name>
</gene>
<keyword evidence="2" id="KW-1185">Reference proteome</keyword>
<dbReference type="Proteomes" id="UP000001805">
    <property type="component" value="Chromosome 3, Linkage Group III"/>
</dbReference>
<reference evidence="1 2" key="1">
    <citation type="journal article" date="2003" name="Nature">
        <title>The genome sequence of the filamentous fungus Neurospora crassa.</title>
        <authorList>
            <person name="Galagan J.E."/>
            <person name="Calvo S.E."/>
            <person name="Borkovich K.A."/>
            <person name="Selker E.U."/>
            <person name="Read N.D."/>
            <person name="Jaffe D."/>
            <person name="FitzHugh W."/>
            <person name="Ma L.J."/>
            <person name="Smirnov S."/>
            <person name="Purcell S."/>
            <person name="Rehman B."/>
            <person name="Elkins T."/>
            <person name="Engels R."/>
            <person name="Wang S."/>
            <person name="Nielsen C.B."/>
            <person name="Butler J."/>
            <person name="Endrizzi M."/>
            <person name="Qui D."/>
            <person name="Ianakiev P."/>
            <person name="Bell-Pedersen D."/>
            <person name="Nelson M.A."/>
            <person name="Werner-Washburne M."/>
            <person name="Selitrennikoff C.P."/>
            <person name="Kinsey J.A."/>
            <person name="Braun E.L."/>
            <person name="Zelter A."/>
            <person name="Schulte U."/>
            <person name="Kothe G.O."/>
            <person name="Jedd G."/>
            <person name="Mewes W."/>
            <person name="Staben C."/>
            <person name="Marcotte E."/>
            <person name="Greenberg D."/>
            <person name="Roy A."/>
            <person name="Foley K."/>
            <person name="Naylor J."/>
            <person name="Stange-Thomann N."/>
            <person name="Barrett R."/>
            <person name="Gnerre S."/>
            <person name="Kamal M."/>
            <person name="Kamvysselis M."/>
            <person name="Mauceli E."/>
            <person name="Bielke C."/>
            <person name="Rudd S."/>
            <person name="Frishman D."/>
            <person name="Krystofova S."/>
            <person name="Rasmussen C."/>
            <person name="Metzenberg R.L."/>
            <person name="Perkins D.D."/>
            <person name="Kroken S."/>
            <person name="Cogoni C."/>
            <person name="Macino G."/>
            <person name="Catcheside D."/>
            <person name="Li W."/>
            <person name="Pratt R.J."/>
            <person name="Osmani S.A."/>
            <person name="DeSouza C.P."/>
            <person name="Glass L."/>
            <person name="Orbach M.J."/>
            <person name="Berglund J.A."/>
            <person name="Voelker R."/>
            <person name="Yarden O."/>
            <person name="Plamann M."/>
            <person name="Seiler S."/>
            <person name="Dunlap J."/>
            <person name="Radford A."/>
            <person name="Aramayo R."/>
            <person name="Natvig D.O."/>
            <person name="Alex L.A."/>
            <person name="Mannhaupt G."/>
            <person name="Ebbole D.J."/>
            <person name="Freitag M."/>
            <person name="Paulsen I."/>
            <person name="Sachs M.S."/>
            <person name="Lander E.S."/>
            <person name="Nusbaum C."/>
            <person name="Birren B."/>
        </authorList>
    </citation>
    <scope>NUCLEOTIDE SEQUENCE [LARGE SCALE GENOMIC DNA]</scope>
    <source>
        <strain evidence="2">ATCC 24698 / 74-OR23-1A / CBS 708.71 / DSM 1257 / FGSC 987</strain>
    </source>
</reference>
<dbReference type="KEGG" id="ncr:NCU08533"/>
<dbReference type="OrthoDB" id="4564722at2759"/>
<dbReference type="VEuPathDB" id="FungiDB:NCU08533"/>
<dbReference type="PaxDb" id="5141-EFNCRP00000004694"/>
<protein>
    <submittedName>
        <fullName evidence="1">Uncharacterized protein</fullName>
    </submittedName>
</protein>
<dbReference type="HOGENOM" id="CLU_1635854_0_0_1"/>
<evidence type="ECO:0000313" key="2">
    <source>
        <dbReference type="Proteomes" id="UP000001805"/>
    </source>
</evidence>
<organism evidence="1 2">
    <name type="scientific">Neurospora crassa (strain ATCC 24698 / 74-OR23-1A / CBS 708.71 / DSM 1257 / FGSC 987)</name>
    <dbReference type="NCBI Taxonomy" id="367110"/>
    <lineage>
        <taxon>Eukaryota</taxon>
        <taxon>Fungi</taxon>
        <taxon>Dikarya</taxon>
        <taxon>Ascomycota</taxon>
        <taxon>Pezizomycotina</taxon>
        <taxon>Sordariomycetes</taxon>
        <taxon>Sordariomycetidae</taxon>
        <taxon>Sordariales</taxon>
        <taxon>Sordariaceae</taxon>
        <taxon>Neurospora</taxon>
    </lineage>
</organism>
<dbReference type="EMBL" id="CM002238">
    <property type="protein sequence ID" value="EAA33779.1"/>
    <property type="molecule type" value="Genomic_DNA"/>
</dbReference>
<sequence>MSTSTSGGASFVVQPPEFILTEQNINILAVVRYGPLPPTLLPEDLHALLCLGNPDAKPLADRTVYPVQTGQGLAVTGVALPGEEDRHGAPYAFFLFHNAKFPKEGNYKVGISINEDKIDLTNLAQLWSREFTVGEVAGDMRRSPGEQRIIDKLKDAGVFGAN</sequence>
<dbReference type="AlphaFoldDB" id="Q7SBL7"/>
<dbReference type="InParanoid" id="Q7SBL7"/>
<name>Q7SBL7_NEUCR</name>
<dbReference type="OMA" id="LFHNAKF"/>
<dbReference type="RefSeq" id="XP_963015.1">
    <property type="nucleotide sequence ID" value="XM_957922.1"/>
</dbReference>
<evidence type="ECO:0000313" key="1">
    <source>
        <dbReference type="EMBL" id="EAA33779.1"/>
    </source>
</evidence>
<proteinExistence type="predicted"/>
<accession>Q7SBL7</accession>
<dbReference type="GeneID" id="3879182"/>